<evidence type="ECO:0000256" key="1">
    <source>
        <dbReference type="ARBA" id="ARBA00022614"/>
    </source>
</evidence>
<name>S7XRD7_SPRLO</name>
<dbReference type="Proteomes" id="UP000014978">
    <property type="component" value="Unassembled WGS sequence"/>
</dbReference>
<dbReference type="InterPro" id="IPR032675">
    <property type="entry name" value="LRR_dom_sf"/>
</dbReference>
<dbReference type="InterPro" id="IPR050216">
    <property type="entry name" value="LRR_domain-containing"/>
</dbReference>
<evidence type="ECO:0000256" key="3">
    <source>
        <dbReference type="SAM" id="SignalP"/>
    </source>
</evidence>
<feature type="non-terminal residue" evidence="4">
    <location>
        <position position="191"/>
    </location>
</feature>
<feature type="chain" id="PRO_5004559509" evidence="3">
    <location>
        <begin position="19"/>
        <end position="191"/>
    </location>
</feature>
<keyword evidence="5" id="KW-1185">Reference proteome</keyword>
<evidence type="ECO:0000256" key="2">
    <source>
        <dbReference type="ARBA" id="ARBA00022737"/>
    </source>
</evidence>
<organism evidence="4 5">
    <name type="scientific">Spraguea lophii (strain 42_110)</name>
    <name type="common">Microsporidian parasite</name>
    <dbReference type="NCBI Taxonomy" id="1358809"/>
    <lineage>
        <taxon>Eukaryota</taxon>
        <taxon>Fungi</taxon>
        <taxon>Fungi incertae sedis</taxon>
        <taxon>Microsporidia</taxon>
        <taxon>Spragueidae</taxon>
        <taxon>Spraguea</taxon>
    </lineage>
</organism>
<gene>
    <name evidence="4" type="ORF">SLOPH_1247</name>
</gene>
<dbReference type="PANTHER" id="PTHR48051">
    <property type="match status" value="1"/>
</dbReference>
<dbReference type="PANTHER" id="PTHR48051:SF54">
    <property type="entry name" value="LEUCINE-RICH REPEAT-CONTAINING PROTEIN"/>
    <property type="match status" value="1"/>
</dbReference>
<sequence>MKQLILFFILLLNYSCESYDITSENYYEIIQTLIPSFDIRNFHLFDDEFKNNSDALCDFMIYETGEDNGYTINILSLDNSDTGTNNNILPTLFYELSNIKVLILSELNLATLHPRLSNLSELELLDLTDNNFEEIPKIIFSLPKLKTLSLDYNKFNTIPPEIIEMRAIEKLCIRKCDYLKSININIFKIKT</sequence>
<evidence type="ECO:0000313" key="5">
    <source>
        <dbReference type="Proteomes" id="UP000014978"/>
    </source>
</evidence>
<dbReference type="EMBL" id="ATCN01000720">
    <property type="protein sequence ID" value="EPR78533.1"/>
    <property type="molecule type" value="Genomic_DNA"/>
</dbReference>
<keyword evidence="1" id="KW-0433">Leucine-rich repeat</keyword>
<reference evidence="5" key="1">
    <citation type="journal article" date="2013" name="PLoS Genet.">
        <title>The genome of Spraguea lophii and the basis of host-microsporidian interactions.</title>
        <authorList>
            <person name="Campbell S.E."/>
            <person name="Williams T.A."/>
            <person name="Yousuf A."/>
            <person name="Soanes D.M."/>
            <person name="Paszkiewicz K.H."/>
            <person name="Williams B.A.P."/>
        </authorList>
    </citation>
    <scope>NUCLEOTIDE SEQUENCE [LARGE SCALE GENOMIC DNA]</scope>
    <source>
        <strain evidence="5">42_110</strain>
    </source>
</reference>
<dbReference type="InParanoid" id="S7XRD7"/>
<dbReference type="OrthoDB" id="660555at2759"/>
<protein>
    <submittedName>
        <fullName evidence="4">Leucine rich repeat protein</fullName>
    </submittedName>
</protein>
<evidence type="ECO:0000313" key="4">
    <source>
        <dbReference type="EMBL" id="EPR78533.1"/>
    </source>
</evidence>
<dbReference type="SUPFAM" id="SSF52058">
    <property type="entry name" value="L domain-like"/>
    <property type="match status" value="1"/>
</dbReference>
<dbReference type="Pfam" id="PF13855">
    <property type="entry name" value="LRR_8"/>
    <property type="match status" value="1"/>
</dbReference>
<dbReference type="InterPro" id="IPR001611">
    <property type="entry name" value="Leu-rich_rpt"/>
</dbReference>
<comment type="caution">
    <text evidence="4">The sequence shown here is derived from an EMBL/GenBank/DDBJ whole genome shotgun (WGS) entry which is preliminary data.</text>
</comment>
<feature type="signal peptide" evidence="3">
    <location>
        <begin position="1"/>
        <end position="18"/>
    </location>
</feature>
<dbReference type="GO" id="GO:0005737">
    <property type="term" value="C:cytoplasm"/>
    <property type="evidence" value="ECO:0007669"/>
    <property type="project" value="TreeGrafter"/>
</dbReference>
<keyword evidence="2" id="KW-0677">Repeat</keyword>
<dbReference type="STRING" id="1358809.S7XRD7"/>
<proteinExistence type="predicted"/>
<dbReference type="AlphaFoldDB" id="S7XRD7"/>
<dbReference type="VEuPathDB" id="MicrosporidiaDB:SLOPH_1247"/>
<dbReference type="PROSITE" id="PS51450">
    <property type="entry name" value="LRR"/>
    <property type="match status" value="1"/>
</dbReference>
<dbReference type="SMART" id="SM00369">
    <property type="entry name" value="LRR_TYP"/>
    <property type="match status" value="2"/>
</dbReference>
<keyword evidence="3" id="KW-0732">Signal</keyword>
<dbReference type="InterPro" id="IPR003591">
    <property type="entry name" value="Leu-rich_rpt_typical-subtyp"/>
</dbReference>
<dbReference type="HOGENOM" id="CLU_1262244_0_0_1"/>
<accession>S7XRD7</accession>
<dbReference type="Gene3D" id="3.80.10.10">
    <property type="entry name" value="Ribonuclease Inhibitor"/>
    <property type="match status" value="1"/>
</dbReference>